<keyword evidence="8 16" id="KW-0106">Calcium</keyword>
<dbReference type="InterPro" id="IPR000823">
    <property type="entry name" value="Peroxidase_pln"/>
</dbReference>
<evidence type="ECO:0000256" key="11">
    <source>
        <dbReference type="ARBA" id="ARBA00023157"/>
    </source>
</evidence>
<keyword evidence="5 19" id="KW-0575">Peroxidase</keyword>
<dbReference type="Gene3D" id="1.10.420.10">
    <property type="entry name" value="Peroxidase, domain 2"/>
    <property type="match status" value="1"/>
</dbReference>
<feature type="binding site" evidence="15">
    <location>
        <position position="161"/>
    </location>
    <ligand>
        <name>substrate</name>
    </ligand>
</feature>
<feature type="disulfide bond" evidence="18">
    <location>
        <begin position="32"/>
        <end position="113"/>
    </location>
</feature>
<feature type="active site" description="Proton acceptor" evidence="14">
    <location>
        <position position="63"/>
    </location>
</feature>
<evidence type="ECO:0000256" key="1">
    <source>
        <dbReference type="ARBA" id="ARBA00000189"/>
    </source>
</evidence>
<comment type="similarity">
    <text evidence="3">Belongs to the peroxidase family. Ascorbate peroxidase subfamily.</text>
</comment>
<comment type="subcellular location">
    <subcellularLocation>
        <location evidence="19">Secreted</location>
    </subcellularLocation>
</comment>
<feature type="chain" id="PRO_5035338327" description="Peroxidase" evidence="19">
    <location>
        <begin position="21"/>
        <end position="322"/>
    </location>
</feature>
<feature type="binding site" evidence="16">
    <location>
        <position position="242"/>
    </location>
    <ligand>
        <name>Ca(2+)</name>
        <dbReference type="ChEBI" id="CHEBI:29108"/>
        <label>2</label>
    </ligand>
</feature>
<evidence type="ECO:0000256" key="10">
    <source>
        <dbReference type="ARBA" id="ARBA00023004"/>
    </source>
</evidence>
<dbReference type="GO" id="GO:0046872">
    <property type="term" value="F:metal ion binding"/>
    <property type="evidence" value="ECO:0007669"/>
    <property type="project" value="UniProtKB-UniRule"/>
</dbReference>
<comment type="caution">
    <text evidence="21">The sequence shown here is derived from an EMBL/GenBank/DDBJ whole genome shotgun (WGS) entry which is preliminary data.</text>
</comment>
<name>A0A8J5L1A7_ZINOF</name>
<dbReference type="SUPFAM" id="SSF48113">
    <property type="entry name" value="Heme-dependent peroxidases"/>
    <property type="match status" value="1"/>
</dbReference>
<evidence type="ECO:0000256" key="15">
    <source>
        <dbReference type="PIRSR" id="PIRSR600823-2"/>
    </source>
</evidence>
<feature type="disulfide bond" evidence="18">
    <location>
        <begin position="198"/>
        <end position="230"/>
    </location>
</feature>
<comment type="catalytic activity">
    <reaction evidence="1 19">
        <text>2 a phenolic donor + H2O2 = 2 a phenolic radical donor + 2 H2O</text>
        <dbReference type="Rhea" id="RHEA:56136"/>
        <dbReference type="ChEBI" id="CHEBI:15377"/>
        <dbReference type="ChEBI" id="CHEBI:16240"/>
        <dbReference type="ChEBI" id="CHEBI:139520"/>
        <dbReference type="ChEBI" id="CHEBI:139521"/>
        <dbReference type="EC" id="1.11.1.7"/>
    </reaction>
</comment>
<evidence type="ECO:0000256" key="9">
    <source>
        <dbReference type="ARBA" id="ARBA00023002"/>
    </source>
</evidence>
<dbReference type="PROSITE" id="PS00435">
    <property type="entry name" value="PEROXIDASE_1"/>
    <property type="match status" value="1"/>
</dbReference>
<evidence type="ECO:0000256" key="8">
    <source>
        <dbReference type="ARBA" id="ARBA00022837"/>
    </source>
</evidence>
<comment type="cofactor">
    <cofactor evidence="16 19">
        <name>heme b</name>
        <dbReference type="ChEBI" id="CHEBI:60344"/>
    </cofactor>
    <text evidence="16 19">Binds 1 heme b (iron(II)-protoporphyrin IX) group per subunit.</text>
</comment>
<evidence type="ECO:0000256" key="4">
    <source>
        <dbReference type="ARBA" id="ARBA00012313"/>
    </source>
</evidence>
<feature type="domain" description="Plant heme peroxidase family profile" evidence="20">
    <location>
        <begin position="22"/>
        <end position="322"/>
    </location>
</feature>
<feature type="binding site" evidence="16">
    <location>
        <position position="71"/>
    </location>
    <ligand>
        <name>Ca(2+)</name>
        <dbReference type="ChEBI" id="CHEBI:29108"/>
        <label>1</label>
    </ligand>
</feature>
<comment type="function">
    <text evidence="2">Removal of H(2)O(2), oxidation of toxic reductants, biosynthesis and degradation of lignin, suberization, auxin catabolism, response to environmental stresses such as wounding, pathogen attack and oxidative stress. These functions might be dependent on each isozyme/isoform in each plant tissue.</text>
</comment>
<dbReference type="CDD" id="cd00693">
    <property type="entry name" value="secretory_peroxidase"/>
    <property type="match status" value="1"/>
</dbReference>
<keyword evidence="11 18" id="KW-1015">Disulfide bond</keyword>
<keyword evidence="7 16" id="KW-0479">Metal-binding</keyword>
<evidence type="ECO:0000259" key="20">
    <source>
        <dbReference type="PROSITE" id="PS50873"/>
    </source>
</evidence>
<evidence type="ECO:0000256" key="2">
    <source>
        <dbReference type="ARBA" id="ARBA00002322"/>
    </source>
</evidence>
<dbReference type="Pfam" id="PF00141">
    <property type="entry name" value="peroxidase"/>
    <property type="match status" value="1"/>
</dbReference>
<dbReference type="EMBL" id="JACMSC010000010">
    <property type="protein sequence ID" value="KAG6503829.1"/>
    <property type="molecule type" value="Genomic_DNA"/>
</dbReference>
<keyword evidence="12" id="KW-0873">Pyrrolidone carboxylic acid</keyword>
<comment type="cofactor">
    <cofactor evidence="16 19">
        <name>Ca(2+)</name>
        <dbReference type="ChEBI" id="CHEBI:29108"/>
    </cofactor>
    <text evidence="16 19">Binds 2 calcium ions per subunit.</text>
</comment>
<feature type="disulfide bond" evidence="18">
    <location>
        <begin position="119"/>
        <end position="318"/>
    </location>
</feature>
<dbReference type="InterPro" id="IPR033905">
    <property type="entry name" value="Secretory_peroxidase"/>
</dbReference>
<evidence type="ECO:0000256" key="6">
    <source>
        <dbReference type="ARBA" id="ARBA00022617"/>
    </source>
</evidence>
<dbReference type="Gene3D" id="1.10.520.10">
    <property type="match status" value="1"/>
</dbReference>
<dbReference type="PRINTS" id="PR00458">
    <property type="entry name" value="PEROXIDASE"/>
</dbReference>
<dbReference type="GO" id="GO:0020037">
    <property type="term" value="F:heme binding"/>
    <property type="evidence" value="ECO:0007669"/>
    <property type="project" value="UniProtKB-UniRule"/>
</dbReference>
<evidence type="ECO:0000256" key="13">
    <source>
        <dbReference type="ARBA" id="ARBA00023324"/>
    </source>
</evidence>
<dbReference type="PANTHER" id="PTHR31517">
    <property type="match status" value="1"/>
</dbReference>
<feature type="disulfide bond" evidence="18">
    <location>
        <begin position="65"/>
        <end position="70"/>
    </location>
</feature>
<keyword evidence="22" id="KW-1185">Reference proteome</keyword>
<keyword evidence="6 19" id="KW-0349">Heme</keyword>
<dbReference type="InterPro" id="IPR010255">
    <property type="entry name" value="Haem_peroxidase_sf"/>
</dbReference>
<dbReference type="PRINTS" id="PR00461">
    <property type="entry name" value="PLPEROXIDASE"/>
</dbReference>
<evidence type="ECO:0000313" key="22">
    <source>
        <dbReference type="Proteomes" id="UP000734854"/>
    </source>
</evidence>
<feature type="binding site" evidence="16">
    <location>
        <position position="64"/>
    </location>
    <ligand>
        <name>Ca(2+)</name>
        <dbReference type="ChEBI" id="CHEBI:29108"/>
        <label>1</label>
    </ligand>
</feature>
<dbReference type="FunFam" id="1.10.520.10:FF:000008">
    <property type="entry name" value="Peroxidase"/>
    <property type="match status" value="1"/>
</dbReference>
<dbReference type="Proteomes" id="UP000734854">
    <property type="component" value="Unassembled WGS sequence"/>
</dbReference>
<comment type="similarity">
    <text evidence="19">Belongs to the peroxidase family. Classical plant (class III) peroxidase subfamily.</text>
</comment>
<evidence type="ECO:0000256" key="18">
    <source>
        <dbReference type="PIRSR" id="PIRSR600823-5"/>
    </source>
</evidence>
<feature type="binding site" evidence="16">
    <location>
        <position position="192"/>
    </location>
    <ligand>
        <name>Ca(2+)</name>
        <dbReference type="ChEBI" id="CHEBI:29108"/>
        <label>2</label>
    </ligand>
</feature>
<accession>A0A8J5L1A7</accession>
<evidence type="ECO:0000256" key="7">
    <source>
        <dbReference type="ARBA" id="ARBA00022723"/>
    </source>
</evidence>
<sequence>MAAVKIYCLALCLMSTAVAANQLRVGFYAQTCPRAETLVRQALNDALRSDAGIGADLLRMHFHDCFVRGCDGSILLDSVNGNSVEKNAGINQSIEDEAFDVVDQAKVNVEAVCPGVVSCADILAFLARDSVAHYGGWFYAVPAGRRDGRISISSESTSNLPTENFRLGQLVQNFKNKGLSPSEMVTLSGAHTIGVAHCVAFTRRLYNSSSSTGVDPTLDPTYAAQLRRSCPTLTTDEEVPMDPPSQFGFDNSYYQGILRNRGLFTSDQSLLTAPFSAAQVNLFARNSASFQSSFAAAMVKMGNIGVLTGFNGEIRKKCRVVN</sequence>
<evidence type="ECO:0000256" key="12">
    <source>
        <dbReference type="ARBA" id="ARBA00023283"/>
    </source>
</evidence>
<feature type="binding site" evidence="16">
    <location>
        <position position="85"/>
    </location>
    <ligand>
        <name>Ca(2+)</name>
        <dbReference type="ChEBI" id="CHEBI:29108"/>
        <label>1</label>
    </ligand>
</feature>
<dbReference type="FunFam" id="1.10.420.10:FF:000001">
    <property type="entry name" value="Peroxidase"/>
    <property type="match status" value="1"/>
</dbReference>
<evidence type="ECO:0000313" key="21">
    <source>
        <dbReference type="EMBL" id="KAG6503829.1"/>
    </source>
</evidence>
<protein>
    <recommendedName>
        <fullName evidence="4 19">Peroxidase</fullName>
        <ecNumber evidence="4 19">1.11.1.7</ecNumber>
    </recommendedName>
</protein>
<keyword evidence="19" id="KW-0964">Secreted</keyword>
<feature type="site" description="Transition state stabilizer" evidence="17">
    <location>
        <position position="59"/>
    </location>
</feature>
<dbReference type="AlphaFoldDB" id="A0A8J5L1A7"/>
<feature type="signal peptide" evidence="19">
    <location>
        <begin position="1"/>
        <end position="20"/>
    </location>
</feature>
<evidence type="ECO:0000256" key="5">
    <source>
        <dbReference type="ARBA" id="ARBA00022559"/>
    </source>
</evidence>
<dbReference type="PROSITE" id="PS50873">
    <property type="entry name" value="PEROXIDASE_4"/>
    <property type="match status" value="1"/>
</dbReference>
<dbReference type="InterPro" id="IPR019793">
    <property type="entry name" value="Peroxidases_heam-ligand_BS"/>
</dbReference>
<feature type="binding site" evidence="16">
    <location>
        <position position="73"/>
    </location>
    <ligand>
        <name>Ca(2+)</name>
        <dbReference type="ChEBI" id="CHEBI:29108"/>
        <label>1</label>
    </ligand>
</feature>
<dbReference type="InterPro" id="IPR019794">
    <property type="entry name" value="Peroxidases_AS"/>
</dbReference>
<dbReference type="GO" id="GO:0140825">
    <property type="term" value="F:lactoperoxidase activity"/>
    <property type="evidence" value="ECO:0007669"/>
    <property type="project" value="UniProtKB-EC"/>
</dbReference>
<dbReference type="GO" id="GO:0042744">
    <property type="term" value="P:hydrogen peroxide catabolic process"/>
    <property type="evidence" value="ECO:0007669"/>
    <property type="project" value="UniProtKB-KW"/>
</dbReference>
<gene>
    <name evidence="21" type="ORF">ZIOFF_036153</name>
</gene>
<feature type="binding site" evidence="16">
    <location>
        <position position="69"/>
    </location>
    <ligand>
        <name>Ca(2+)</name>
        <dbReference type="ChEBI" id="CHEBI:29108"/>
        <label>1</label>
    </ligand>
</feature>
<dbReference type="EC" id="1.11.1.7" evidence="4 19"/>
<proteinExistence type="inferred from homology"/>
<feature type="binding site" evidence="16">
    <location>
        <position position="67"/>
    </location>
    <ligand>
        <name>Ca(2+)</name>
        <dbReference type="ChEBI" id="CHEBI:29108"/>
        <label>1</label>
    </ligand>
</feature>
<feature type="binding site" evidence="16">
    <location>
        <position position="250"/>
    </location>
    <ligand>
        <name>Ca(2+)</name>
        <dbReference type="ChEBI" id="CHEBI:29108"/>
        <label>2</label>
    </ligand>
</feature>
<keyword evidence="19" id="KW-0732">Signal</keyword>
<keyword evidence="13 19" id="KW-0376">Hydrogen peroxide</keyword>
<evidence type="ECO:0000256" key="14">
    <source>
        <dbReference type="PIRSR" id="PIRSR600823-1"/>
    </source>
</evidence>
<feature type="binding site" description="axial binding residue" evidence="16">
    <location>
        <position position="191"/>
    </location>
    <ligand>
        <name>heme b</name>
        <dbReference type="ChEBI" id="CHEBI:60344"/>
    </ligand>
    <ligandPart>
        <name>Fe</name>
        <dbReference type="ChEBI" id="CHEBI:18248"/>
    </ligandPart>
</feature>
<evidence type="ECO:0000256" key="16">
    <source>
        <dbReference type="PIRSR" id="PIRSR600823-3"/>
    </source>
</evidence>
<dbReference type="PANTHER" id="PTHR31517:SF84">
    <property type="entry name" value="PEROXIDASE"/>
    <property type="match status" value="1"/>
</dbReference>
<dbReference type="GO" id="GO:0005576">
    <property type="term" value="C:extracellular region"/>
    <property type="evidence" value="ECO:0007669"/>
    <property type="project" value="UniProtKB-SubCell"/>
</dbReference>
<dbReference type="PROSITE" id="PS00436">
    <property type="entry name" value="PEROXIDASE_2"/>
    <property type="match status" value="1"/>
</dbReference>
<keyword evidence="10 16" id="KW-0408">Iron</keyword>
<evidence type="ECO:0000256" key="17">
    <source>
        <dbReference type="PIRSR" id="PIRSR600823-4"/>
    </source>
</evidence>
<dbReference type="GO" id="GO:0006979">
    <property type="term" value="P:response to oxidative stress"/>
    <property type="evidence" value="ECO:0007669"/>
    <property type="project" value="UniProtKB-UniRule"/>
</dbReference>
<evidence type="ECO:0000256" key="19">
    <source>
        <dbReference type="RuleBase" id="RU362060"/>
    </source>
</evidence>
<keyword evidence="9 19" id="KW-0560">Oxidoreductase</keyword>
<reference evidence="21 22" key="1">
    <citation type="submission" date="2020-08" db="EMBL/GenBank/DDBJ databases">
        <title>Plant Genome Project.</title>
        <authorList>
            <person name="Zhang R.-G."/>
        </authorList>
    </citation>
    <scope>NUCLEOTIDE SEQUENCE [LARGE SCALE GENOMIC DNA]</scope>
    <source>
        <tissue evidence="21">Rhizome</tissue>
    </source>
</reference>
<organism evidence="21 22">
    <name type="scientific">Zingiber officinale</name>
    <name type="common">Ginger</name>
    <name type="synonym">Amomum zingiber</name>
    <dbReference type="NCBI Taxonomy" id="94328"/>
    <lineage>
        <taxon>Eukaryota</taxon>
        <taxon>Viridiplantae</taxon>
        <taxon>Streptophyta</taxon>
        <taxon>Embryophyta</taxon>
        <taxon>Tracheophyta</taxon>
        <taxon>Spermatophyta</taxon>
        <taxon>Magnoliopsida</taxon>
        <taxon>Liliopsida</taxon>
        <taxon>Zingiberales</taxon>
        <taxon>Zingiberaceae</taxon>
        <taxon>Zingiber</taxon>
    </lineage>
</organism>
<dbReference type="InterPro" id="IPR002016">
    <property type="entry name" value="Haem_peroxidase"/>
</dbReference>
<evidence type="ECO:0000256" key="3">
    <source>
        <dbReference type="ARBA" id="ARBA00006873"/>
    </source>
</evidence>